<dbReference type="InterPro" id="IPR007378">
    <property type="entry name" value="Tic22-like"/>
</dbReference>
<keyword evidence="3" id="KW-0934">Plastid</keyword>
<keyword evidence="2" id="KW-0150">Chloroplast</keyword>
<dbReference type="GO" id="GO:0015031">
    <property type="term" value="P:protein transport"/>
    <property type="evidence" value="ECO:0007669"/>
    <property type="project" value="InterPro"/>
</dbReference>
<evidence type="ECO:0000256" key="2">
    <source>
        <dbReference type="ARBA" id="ARBA00022528"/>
    </source>
</evidence>
<sequence length="292" mass="32448">MAAPDQQPQHTPQRRLRLKKRLAQVAAGFAVATAGAPALSQGIRSGHSTSGQVLSEVLMPSAEASVFKKFNQRTLKEKLANVPAFAIVNRGGNFYLNIKETGGQQGMFFTSFEDANDMLFEMLQSPGLNGDARILIIPLDKAFDMIKHPRATGMVNDMGQPETIEFRFHEAVHPREKMELYRVQDKQGAAVPVFYAGGLTIVKEGVKVKPVFFDVKELLDAWFKAAKTDPNMPRVPDIQVYNLPELLLLMESDPTKHTDFGFVPAGSSVEAIKEVRGQHGTRARPMYRLFSY</sequence>
<dbReference type="Proteomes" id="UP000664859">
    <property type="component" value="Unassembled WGS sequence"/>
</dbReference>
<dbReference type="PANTHER" id="PTHR33926:SF4">
    <property type="entry name" value="PROTEIN TIC 22, CHLOROPLASTIC"/>
    <property type="match status" value="1"/>
</dbReference>
<dbReference type="Gene3D" id="3.40.1350.100">
    <property type="match status" value="2"/>
</dbReference>
<evidence type="ECO:0000313" key="4">
    <source>
        <dbReference type="EMBL" id="KAG5188144.1"/>
    </source>
</evidence>
<name>A0A835Z8Y7_9STRA</name>
<dbReference type="GO" id="GO:0009507">
    <property type="term" value="C:chloroplast"/>
    <property type="evidence" value="ECO:0007669"/>
    <property type="project" value="UniProtKB-SubCell"/>
</dbReference>
<comment type="subcellular location">
    <subcellularLocation>
        <location evidence="1">Plastid</location>
        <location evidence="1">Chloroplast</location>
    </subcellularLocation>
</comment>
<gene>
    <name evidence="4" type="ORF">JKP88DRAFT_178236</name>
</gene>
<keyword evidence="5" id="KW-1185">Reference proteome</keyword>
<evidence type="ECO:0000313" key="5">
    <source>
        <dbReference type="Proteomes" id="UP000664859"/>
    </source>
</evidence>
<reference evidence="4" key="1">
    <citation type="submission" date="2021-02" db="EMBL/GenBank/DDBJ databases">
        <title>First Annotated Genome of the Yellow-green Alga Tribonema minus.</title>
        <authorList>
            <person name="Mahan K.M."/>
        </authorList>
    </citation>
    <scope>NUCLEOTIDE SEQUENCE</scope>
    <source>
        <strain evidence="4">UTEX B ZZ1240</strain>
    </source>
</reference>
<evidence type="ECO:0000256" key="3">
    <source>
        <dbReference type="ARBA" id="ARBA00022640"/>
    </source>
</evidence>
<proteinExistence type="predicted"/>
<comment type="caution">
    <text evidence="4">The sequence shown here is derived from an EMBL/GenBank/DDBJ whole genome shotgun (WGS) entry which is preliminary data.</text>
</comment>
<dbReference type="EMBL" id="JAFCMP010000076">
    <property type="protein sequence ID" value="KAG5188144.1"/>
    <property type="molecule type" value="Genomic_DNA"/>
</dbReference>
<accession>A0A835Z8Y7</accession>
<dbReference type="AlphaFoldDB" id="A0A835Z8Y7"/>
<dbReference type="OrthoDB" id="196308at2759"/>
<dbReference type="Pfam" id="PF04278">
    <property type="entry name" value="Tic22"/>
    <property type="match status" value="1"/>
</dbReference>
<dbReference type="PANTHER" id="PTHR33926">
    <property type="entry name" value="PROTEIN TIC 22, CHLOROPLASTIC"/>
    <property type="match status" value="1"/>
</dbReference>
<organism evidence="4 5">
    <name type="scientific">Tribonema minus</name>
    <dbReference type="NCBI Taxonomy" id="303371"/>
    <lineage>
        <taxon>Eukaryota</taxon>
        <taxon>Sar</taxon>
        <taxon>Stramenopiles</taxon>
        <taxon>Ochrophyta</taxon>
        <taxon>PX clade</taxon>
        <taxon>Xanthophyceae</taxon>
        <taxon>Tribonematales</taxon>
        <taxon>Tribonemataceae</taxon>
        <taxon>Tribonema</taxon>
    </lineage>
</organism>
<protein>
    <submittedName>
        <fullName evidence="4">Tic22-like protein</fullName>
    </submittedName>
</protein>
<evidence type="ECO:0000256" key="1">
    <source>
        <dbReference type="ARBA" id="ARBA00004229"/>
    </source>
</evidence>